<keyword evidence="1" id="KW-0812">Transmembrane</keyword>
<sequence length="115" mass="11827">MQAAAILFGLAAVGGVIMALIRWSGAPRPPDWLAMGHGLLAAAGLTLLIHAAVTIGLPVLAQASLGLFVLAALGGAFVNLRYHARQLPLPKAWIVIHASLAVIAFALLLAALFGY</sequence>
<evidence type="ECO:0000256" key="1">
    <source>
        <dbReference type="SAM" id="Phobius"/>
    </source>
</evidence>
<protein>
    <submittedName>
        <fullName evidence="2">Uncharacterized protein</fullName>
    </submittedName>
</protein>
<keyword evidence="3" id="KW-1185">Reference proteome</keyword>
<feature type="transmembrane region" description="Helical" evidence="1">
    <location>
        <begin position="6"/>
        <end position="25"/>
    </location>
</feature>
<dbReference type="EMBL" id="JAMBEP010000004">
    <property type="protein sequence ID" value="MCL1635883.1"/>
    <property type="molecule type" value="Genomic_DNA"/>
</dbReference>
<gene>
    <name evidence="2" type="ORF">M2650_14735</name>
</gene>
<feature type="transmembrane region" description="Helical" evidence="1">
    <location>
        <begin position="92"/>
        <end position="113"/>
    </location>
</feature>
<dbReference type="Proteomes" id="UP001431217">
    <property type="component" value="Unassembled WGS sequence"/>
</dbReference>
<feature type="transmembrane region" description="Helical" evidence="1">
    <location>
        <begin position="32"/>
        <end position="53"/>
    </location>
</feature>
<dbReference type="RefSeq" id="WP_249475834.1">
    <property type="nucleotide sequence ID" value="NZ_JAMBEP010000004.1"/>
</dbReference>
<evidence type="ECO:0000313" key="3">
    <source>
        <dbReference type="Proteomes" id="UP001431217"/>
    </source>
</evidence>
<keyword evidence="1" id="KW-0472">Membrane</keyword>
<name>A0ABT0MLX1_9GAMM</name>
<evidence type="ECO:0000313" key="2">
    <source>
        <dbReference type="EMBL" id="MCL1635883.1"/>
    </source>
</evidence>
<reference evidence="2 3" key="1">
    <citation type="submission" date="2022-05" db="EMBL/GenBank/DDBJ databases">
        <title>Luteimonas sp. SX5, whole genome shotgun sequencing project.</title>
        <authorList>
            <person name="Zhao G."/>
            <person name="Shen L."/>
        </authorList>
    </citation>
    <scope>NUCLEOTIDE SEQUENCE [LARGE SCALE GENOMIC DNA]</scope>
    <source>
        <strain evidence="2 3">SX5</strain>
    </source>
</reference>
<feature type="transmembrane region" description="Helical" evidence="1">
    <location>
        <begin position="59"/>
        <end position="80"/>
    </location>
</feature>
<proteinExistence type="predicted"/>
<accession>A0ABT0MLX1</accession>
<comment type="caution">
    <text evidence="2">The sequence shown here is derived from an EMBL/GenBank/DDBJ whole genome shotgun (WGS) entry which is preliminary data.</text>
</comment>
<organism evidence="2 3">
    <name type="scientific">Luteimonas galliterrae</name>
    <dbReference type="NCBI Taxonomy" id="2940486"/>
    <lineage>
        <taxon>Bacteria</taxon>
        <taxon>Pseudomonadati</taxon>
        <taxon>Pseudomonadota</taxon>
        <taxon>Gammaproteobacteria</taxon>
        <taxon>Lysobacterales</taxon>
        <taxon>Lysobacteraceae</taxon>
        <taxon>Luteimonas</taxon>
    </lineage>
</organism>
<keyword evidence="1" id="KW-1133">Transmembrane helix</keyword>